<gene>
    <name evidence="1" type="ORF">DN730_16420</name>
</gene>
<evidence type="ECO:0000313" key="1">
    <source>
        <dbReference type="EMBL" id="RDL43082.1"/>
    </source>
</evidence>
<proteinExistence type="predicted"/>
<dbReference type="RefSeq" id="WP_115469233.1">
    <property type="nucleotide sequence ID" value="NZ_QKRA01000010.1"/>
</dbReference>
<organism evidence="1 2">
    <name type="scientific">Marinomonas piezotolerans</name>
    <dbReference type="NCBI Taxonomy" id="2213058"/>
    <lineage>
        <taxon>Bacteria</taxon>
        <taxon>Pseudomonadati</taxon>
        <taxon>Pseudomonadota</taxon>
        <taxon>Gammaproteobacteria</taxon>
        <taxon>Oceanospirillales</taxon>
        <taxon>Oceanospirillaceae</taxon>
        <taxon>Marinomonas</taxon>
    </lineage>
</organism>
<protein>
    <submittedName>
        <fullName evidence="1">Uncharacterized protein</fullName>
    </submittedName>
</protein>
<dbReference type="Proteomes" id="UP000254326">
    <property type="component" value="Unassembled WGS sequence"/>
</dbReference>
<comment type="caution">
    <text evidence="1">The sequence shown here is derived from an EMBL/GenBank/DDBJ whole genome shotgun (WGS) entry which is preliminary data.</text>
</comment>
<keyword evidence="2" id="KW-1185">Reference proteome</keyword>
<dbReference type="AlphaFoldDB" id="A0A370U5N5"/>
<evidence type="ECO:0000313" key="2">
    <source>
        <dbReference type="Proteomes" id="UP000254326"/>
    </source>
</evidence>
<dbReference type="EMBL" id="QKRA01000010">
    <property type="protein sequence ID" value="RDL43082.1"/>
    <property type="molecule type" value="Genomic_DNA"/>
</dbReference>
<accession>A0A370U5N5</accession>
<name>A0A370U5N5_9GAMM</name>
<sequence length="229" mass="25956">MIKTLLQPEILDGTITIDNEEALDVRFSLTAPLLSFAQGVMFEDGDHQIKIMIATEQGQHEIPWDGKRVISSIEHSSVFKQQVLKTHTATRFCNTNAAILKHINRCSCIDPILSEKRLIGFDLSYPEIPRKRGVLIAGKCSQGCGYWSVRAFDVDTRHINERNMLITFLKNICQSEALHLPAWESIIDEPSQVHTFYAVGSSKRQREATKNKVTSLKGVSTLDELKRRY</sequence>
<reference evidence="1 2" key="1">
    <citation type="submission" date="2018-06" db="EMBL/GenBank/DDBJ databases">
        <title>Marinomonas sp. YLB-05 draft genome sequence.</title>
        <authorList>
            <person name="Yu L."/>
            <person name="Tang X."/>
        </authorList>
    </citation>
    <scope>NUCLEOTIDE SEQUENCE [LARGE SCALE GENOMIC DNA]</scope>
    <source>
        <strain evidence="1 2">YLB-05</strain>
    </source>
</reference>